<dbReference type="SUPFAM" id="SSF49478">
    <property type="entry name" value="Cna protein B-type domain"/>
    <property type="match status" value="1"/>
</dbReference>
<dbReference type="AlphaFoldDB" id="A0A345UKT0"/>
<reference evidence="3 4" key="1">
    <citation type="submission" date="2018-03" db="EMBL/GenBank/DDBJ databases">
        <title>Phenotypic and genomic properties of Cyclonatronum proteinivorum gen. nov., sp. nov., a haloalkaliphilic bacteroidete from soda lakes possessing Na+-translocating rhodopsin.</title>
        <authorList>
            <person name="Toshchakov S.V."/>
            <person name="Korzhenkov A."/>
            <person name="Samarov N.I."/>
            <person name="Kublanov I.V."/>
            <person name="Muntyan M.S."/>
            <person name="Sorokin D.Y."/>
        </authorList>
    </citation>
    <scope>NUCLEOTIDE SEQUENCE [LARGE SCALE GENOMIC DNA]</scope>
    <source>
        <strain evidence="3 4">Omega</strain>
    </source>
</reference>
<evidence type="ECO:0008006" key="5">
    <source>
        <dbReference type="Google" id="ProtNLM"/>
    </source>
</evidence>
<dbReference type="EMBL" id="CP027806">
    <property type="protein sequence ID" value="AXJ01082.1"/>
    <property type="molecule type" value="Genomic_DNA"/>
</dbReference>
<evidence type="ECO:0000313" key="4">
    <source>
        <dbReference type="Proteomes" id="UP000254808"/>
    </source>
</evidence>
<feature type="region of interest" description="Disordered" evidence="1">
    <location>
        <begin position="238"/>
        <end position="266"/>
    </location>
</feature>
<dbReference type="Gene3D" id="2.60.40.10">
    <property type="entry name" value="Immunoglobulins"/>
    <property type="match status" value="1"/>
</dbReference>
<dbReference type="Pfam" id="PF16215">
    <property type="entry name" value="DUF4876"/>
    <property type="match status" value="1"/>
</dbReference>
<proteinExistence type="predicted"/>
<dbReference type="InterPro" id="IPR013783">
    <property type="entry name" value="Ig-like_fold"/>
</dbReference>
<feature type="signal peptide" evidence="2">
    <location>
        <begin position="1"/>
        <end position="22"/>
    </location>
</feature>
<evidence type="ECO:0000313" key="3">
    <source>
        <dbReference type="EMBL" id="AXJ01082.1"/>
    </source>
</evidence>
<dbReference type="Proteomes" id="UP000254808">
    <property type="component" value="Chromosome"/>
</dbReference>
<evidence type="ECO:0000256" key="1">
    <source>
        <dbReference type="SAM" id="MobiDB-lite"/>
    </source>
</evidence>
<dbReference type="KEGG" id="cprv:CYPRO_1832"/>
<sequence length="405" mass="44702">MKKLSAGLVLLIAAFAGFFVTSCDTNSGVSSIEVRFQVAFPEFYAEPFAENAEVSLTSIERNETTVQTTDENGFTVFGNLIPGRYDIRAELSLTADQAFDLTGTAEEITLSVSLNNENLIESNVDPILLQLRGSVLGNFVFKEVYYTGSKTPAGGNYFNDQFHEIFNNSTEVLFADGLYIADVFGPAGQINPTTQPTPFQFDQDHVYLNSVWRVPGSGTDHPIQPGGSFIIAQTAQDHRDNPDLNPNSPVNLGDADFETYNQRDDDRDIDNPNVLNMERIYFTGGFTWLVPVFGPALVIFRVDDFDALELVPVPDASPAFPPRVKLPIELVIDSFEALQNPQSGDFKRLPLQLNPGFVSASGTYTAESARRLTDRIIDGRRILRNTGDTGEDFEIIPTPTPRSFD</sequence>
<accession>A0A345UKT0</accession>
<evidence type="ECO:0000256" key="2">
    <source>
        <dbReference type="SAM" id="SignalP"/>
    </source>
</evidence>
<feature type="chain" id="PRO_5016740730" description="DUF4876 domain-containing protein" evidence="2">
    <location>
        <begin position="23"/>
        <end position="405"/>
    </location>
</feature>
<gene>
    <name evidence="3" type="ORF">CYPRO_1832</name>
</gene>
<keyword evidence="4" id="KW-1185">Reference proteome</keyword>
<name>A0A345UKT0_9BACT</name>
<keyword evidence="2" id="KW-0732">Signal</keyword>
<dbReference type="InterPro" id="IPR032627">
    <property type="entry name" value="DUF4876"/>
</dbReference>
<dbReference type="RefSeq" id="WP_114984313.1">
    <property type="nucleotide sequence ID" value="NZ_CP027806.1"/>
</dbReference>
<dbReference type="PROSITE" id="PS51257">
    <property type="entry name" value="PROKAR_LIPOPROTEIN"/>
    <property type="match status" value="1"/>
</dbReference>
<organism evidence="3 4">
    <name type="scientific">Cyclonatronum proteinivorum</name>
    <dbReference type="NCBI Taxonomy" id="1457365"/>
    <lineage>
        <taxon>Bacteria</taxon>
        <taxon>Pseudomonadati</taxon>
        <taxon>Balneolota</taxon>
        <taxon>Balneolia</taxon>
        <taxon>Balneolales</taxon>
        <taxon>Cyclonatronaceae</taxon>
        <taxon>Cyclonatronum</taxon>
    </lineage>
</organism>
<protein>
    <recommendedName>
        <fullName evidence="5">DUF4876 domain-containing protein</fullName>
    </recommendedName>
</protein>
<dbReference type="OrthoDB" id="1409865at2"/>